<dbReference type="RefSeq" id="WP_101928302.1">
    <property type="nucleotide sequence ID" value="NZ_CP138632.1"/>
</dbReference>
<proteinExistence type="predicted"/>
<dbReference type="EMBL" id="PKMC02000004">
    <property type="protein sequence ID" value="MEO9177419.1"/>
    <property type="molecule type" value="Genomic_DNA"/>
</dbReference>
<sequence>MDKIQIIESELISLQYADEQMLDFLVTDLGNRAVLVAETFYLEFKYCTQINIDNDLMNTLFLPRFKTGKSSLFIQDISIETKDVRSRGVIKNRHVDKGYATAVGYEFTINFAFMDIAIDCLDFSLVKKKDLERDIDSLIHYKEIE</sequence>
<dbReference type="Proteomes" id="UP000234197">
    <property type="component" value="Unassembled WGS sequence"/>
</dbReference>
<accession>A0ABV0I9N9</accession>
<keyword evidence="2" id="KW-1185">Reference proteome</keyword>
<reference evidence="1 2" key="2">
    <citation type="submission" date="2024-04" db="EMBL/GenBank/DDBJ databases">
        <title>Na.</title>
        <authorList>
            <person name="Choi B."/>
        </authorList>
    </citation>
    <scope>NUCLEOTIDE SEQUENCE [LARGE SCALE GENOMIC DNA]</scope>
    <source>
        <strain evidence="1 2">UMB0138</strain>
    </source>
</reference>
<evidence type="ECO:0000313" key="2">
    <source>
        <dbReference type="Proteomes" id="UP000234197"/>
    </source>
</evidence>
<evidence type="ECO:0000313" key="1">
    <source>
        <dbReference type="EMBL" id="MEO9177419.1"/>
    </source>
</evidence>
<reference evidence="2" key="1">
    <citation type="submission" date="2017-12" db="EMBL/GenBank/DDBJ databases">
        <title>Phylogenetic diversity of female urinary microbiome.</title>
        <authorList>
            <person name="Thomas-White K."/>
            <person name="Wolfe A.J."/>
        </authorList>
    </citation>
    <scope>NUCLEOTIDE SEQUENCE [LARGE SCALE GENOMIC DNA]</scope>
    <source>
        <strain evidence="2">UMB0138</strain>
    </source>
</reference>
<comment type="caution">
    <text evidence="1">The sequence shown here is derived from an EMBL/GenBank/DDBJ whole genome shotgun (WGS) entry which is preliminary data.</text>
</comment>
<protein>
    <submittedName>
        <fullName evidence="1">Uncharacterized protein</fullName>
    </submittedName>
</protein>
<gene>
    <name evidence="1" type="ORF">CYJ21_000465</name>
</gene>
<name>A0ABV0I9N9_VEIPA</name>
<organism evidence="1 2">
    <name type="scientific">Veillonella parvula</name>
    <name type="common">Staphylococcus parvulus</name>
    <dbReference type="NCBI Taxonomy" id="29466"/>
    <lineage>
        <taxon>Bacteria</taxon>
        <taxon>Bacillati</taxon>
        <taxon>Bacillota</taxon>
        <taxon>Negativicutes</taxon>
        <taxon>Veillonellales</taxon>
        <taxon>Veillonellaceae</taxon>
        <taxon>Veillonella</taxon>
    </lineage>
</organism>